<dbReference type="EMBL" id="KV424007">
    <property type="protein sequence ID" value="KZT54804.1"/>
    <property type="molecule type" value="Genomic_DNA"/>
</dbReference>
<feature type="compositionally biased region" description="Basic and acidic residues" evidence="7">
    <location>
        <begin position="289"/>
        <end position="300"/>
    </location>
</feature>
<keyword evidence="5" id="KW-0539">Nucleus</keyword>
<dbReference type="OrthoDB" id="10254665at2759"/>
<dbReference type="FunCoup" id="A0A165EG57">
    <property type="interactions" value="509"/>
</dbReference>
<dbReference type="STRING" id="1353952.A0A165EG57"/>
<evidence type="ECO:0000256" key="6">
    <source>
        <dbReference type="ARBA" id="ARBA00032319"/>
    </source>
</evidence>
<dbReference type="Proteomes" id="UP000076842">
    <property type="component" value="Unassembled WGS sequence"/>
</dbReference>
<dbReference type="AlphaFoldDB" id="A0A165EG57"/>
<name>A0A165EG57_9BASI</name>
<dbReference type="PANTHER" id="PTHR12945">
    <property type="entry name" value="TRANSLATION INITIATION FACTOR EIF3-RELATED"/>
    <property type="match status" value="1"/>
</dbReference>
<comment type="subcellular location">
    <subcellularLocation>
        <location evidence="1">Nucleus</location>
    </subcellularLocation>
</comment>
<dbReference type="PANTHER" id="PTHR12945:SF0">
    <property type="entry name" value="TRNA (ADENINE(58)-N(1))-METHYLTRANSFERASE NON-CATALYTIC SUBUNIT TRM6"/>
    <property type="match status" value="1"/>
</dbReference>
<evidence type="ECO:0000256" key="4">
    <source>
        <dbReference type="ARBA" id="ARBA00022694"/>
    </source>
</evidence>
<dbReference type="InterPro" id="IPR017423">
    <property type="entry name" value="TRM6"/>
</dbReference>
<dbReference type="GO" id="GO:0005634">
    <property type="term" value="C:nucleus"/>
    <property type="evidence" value="ECO:0007669"/>
    <property type="project" value="UniProtKB-SubCell"/>
</dbReference>
<evidence type="ECO:0000256" key="3">
    <source>
        <dbReference type="ARBA" id="ARBA00021704"/>
    </source>
</evidence>
<feature type="compositionally biased region" description="Low complexity" evidence="7">
    <location>
        <begin position="7"/>
        <end position="24"/>
    </location>
</feature>
<evidence type="ECO:0000256" key="5">
    <source>
        <dbReference type="ARBA" id="ARBA00023242"/>
    </source>
</evidence>
<feature type="region of interest" description="Disordered" evidence="7">
    <location>
        <begin position="281"/>
        <end position="300"/>
    </location>
</feature>
<evidence type="ECO:0000256" key="1">
    <source>
        <dbReference type="ARBA" id="ARBA00004123"/>
    </source>
</evidence>
<dbReference type="GO" id="GO:0030488">
    <property type="term" value="P:tRNA methylation"/>
    <property type="evidence" value="ECO:0007669"/>
    <property type="project" value="InterPro"/>
</dbReference>
<evidence type="ECO:0000313" key="9">
    <source>
        <dbReference type="Proteomes" id="UP000076842"/>
    </source>
</evidence>
<gene>
    <name evidence="8" type="ORF">CALCODRAFT_438035</name>
</gene>
<dbReference type="Pfam" id="PF04189">
    <property type="entry name" value="Gcd10p"/>
    <property type="match status" value="1"/>
</dbReference>
<reference evidence="8 9" key="1">
    <citation type="journal article" date="2016" name="Mol. Biol. Evol.">
        <title>Comparative Genomics of Early-Diverging Mushroom-Forming Fungi Provides Insights into the Origins of Lignocellulose Decay Capabilities.</title>
        <authorList>
            <person name="Nagy L.G."/>
            <person name="Riley R."/>
            <person name="Tritt A."/>
            <person name="Adam C."/>
            <person name="Daum C."/>
            <person name="Floudas D."/>
            <person name="Sun H."/>
            <person name="Yadav J.S."/>
            <person name="Pangilinan J."/>
            <person name="Larsson K.H."/>
            <person name="Matsuura K."/>
            <person name="Barry K."/>
            <person name="Labutti K."/>
            <person name="Kuo R."/>
            <person name="Ohm R.A."/>
            <person name="Bhattacharya S.S."/>
            <person name="Shirouzu T."/>
            <person name="Yoshinaga Y."/>
            <person name="Martin F.M."/>
            <person name="Grigoriev I.V."/>
            <person name="Hibbett D.S."/>
        </authorList>
    </citation>
    <scope>NUCLEOTIDE SEQUENCE [LARGE SCALE GENOMIC DNA]</scope>
    <source>
        <strain evidence="8 9">HHB12733</strain>
    </source>
</reference>
<evidence type="ECO:0000313" key="8">
    <source>
        <dbReference type="EMBL" id="KZT54804.1"/>
    </source>
</evidence>
<evidence type="ECO:0000256" key="7">
    <source>
        <dbReference type="SAM" id="MobiDB-lite"/>
    </source>
</evidence>
<proteinExistence type="inferred from homology"/>
<keyword evidence="4" id="KW-0819">tRNA processing</keyword>
<feature type="region of interest" description="Disordered" evidence="7">
    <location>
        <begin position="1"/>
        <end position="25"/>
    </location>
</feature>
<evidence type="ECO:0000256" key="2">
    <source>
        <dbReference type="ARBA" id="ARBA00008320"/>
    </source>
</evidence>
<organism evidence="8 9">
    <name type="scientific">Calocera cornea HHB12733</name>
    <dbReference type="NCBI Taxonomy" id="1353952"/>
    <lineage>
        <taxon>Eukaryota</taxon>
        <taxon>Fungi</taxon>
        <taxon>Dikarya</taxon>
        <taxon>Basidiomycota</taxon>
        <taxon>Agaricomycotina</taxon>
        <taxon>Dacrymycetes</taxon>
        <taxon>Dacrymycetales</taxon>
        <taxon>Dacrymycetaceae</taxon>
        <taxon>Calocera</taxon>
    </lineage>
</organism>
<comment type="similarity">
    <text evidence="2">Belongs to the TRM6/GCD10 family.</text>
</comment>
<accession>A0A165EG57</accession>
<dbReference type="InParanoid" id="A0A165EG57"/>
<sequence>MEVVQEVPDATPTASTSTVPATAPGANSHVIKLGDHVIFRMPSQQTRIYKLEEKTTVNLGKFGSFPAANLIGHPFGLTYTIHDLGELRVMQPEVVKELEETQATNEYIEDIGEAVQPLTFEEIEALKKSGADAAEIISKQITSHANFELKTEFSKEKYKKRKQAKFSKTFTALAPSVPHLLDHLTAQGPQRVQWLRIDTMAQMLTFANVQEEGRFIVVEDCGGLVVGAMLERMGGKGRLLEIHDADSPPAHHMLGMMNLTEQELSPLRVLNWATADESHTPIFPPTELSGKKAKSDRERKRIEKRKEAVNLVLETRRELFEGDWDGMIVVSQYDPYSIVNRLGQYLGGSANCVLHSPYSSVLAETQLKLRQEGGWLNLQLTEGWLRRYQVLPGRTHPDMNVQGSGGWLLHAIKVYVLLS</sequence>
<protein>
    <recommendedName>
        <fullName evidence="3">tRNA (adenine(58)-N(1))-methyltransferase non-catalytic subunit TRM6</fullName>
    </recommendedName>
    <alternativeName>
        <fullName evidence="6">tRNA(m1A58)-methyltransferase subunit TRM6</fullName>
    </alternativeName>
</protein>
<dbReference type="GO" id="GO:0031515">
    <property type="term" value="C:tRNA (m1A) methyltransferase complex"/>
    <property type="evidence" value="ECO:0007669"/>
    <property type="project" value="InterPro"/>
</dbReference>
<dbReference type="Gene3D" id="3.10.330.20">
    <property type="match status" value="1"/>
</dbReference>
<keyword evidence="9" id="KW-1185">Reference proteome</keyword>